<accession>A0ABN9FZD1</accession>
<organism evidence="1 2">
    <name type="scientific">Staurois parvus</name>
    <dbReference type="NCBI Taxonomy" id="386267"/>
    <lineage>
        <taxon>Eukaryota</taxon>
        <taxon>Metazoa</taxon>
        <taxon>Chordata</taxon>
        <taxon>Craniata</taxon>
        <taxon>Vertebrata</taxon>
        <taxon>Euteleostomi</taxon>
        <taxon>Amphibia</taxon>
        <taxon>Batrachia</taxon>
        <taxon>Anura</taxon>
        <taxon>Neobatrachia</taxon>
        <taxon>Ranoidea</taxon>
        <taxon>Ranidae</taxon>
        <taxon>Staurois</taxon>
    </lineage>
</organism>
<comment type="caution">
    <text evidence="1">The sequence shown here is derived from an EMBL/GenBank/DDBJ whole genome shotgun (WGS) entry which is preliminary data.</text>
</comment>
<dbReference type="EMBL" id="CATNWA010017547">
    <property type="protein sequence ID" value="CAI9601297.1"/>
    <property type="molecule type" value="Genomic_DNA"/>
</dbReference>
<proteinExistence type="predicted"/>
<keyword evidence="2" id="KW-1185">Reference proteome</keyword>
<gene>
    <name evidence="1" type="ORF">SPARVUS_LOCUS12955579</name>
</gene>
<reference evidence="1" key="1">
    <citation type="submission" date="2023-05" db="EMBL/GenBank/DDBJ databases">
        <authorList>
            <person name="Stuckert A."/>
        </authorList>
    </citation>
    <scope>NUCLEOTIDE SEQUENCE</scope>
</reference>
<protein>
    <submittedName>
        <fullName evidence="1">Uncharacterized protein</fullName>
    </submittedName>
</protein>
<evidence type="ECO:0000313" key="2">
    <source>
        <dbReference type="Proteomes" id="UP001162483"/>
    </source>
</evidence>
<evidence type="ECO:0000313" key="1">
    <source>
        <dbReference type="EMBL" id="CAI9601297.1"/>
    </source>
</evidence>
<dbReference type="Proteomes" id="UP001162483">
    <property type="component" value="Unassembled WGS sequence"/>
</dbReference>
<name>A0ABN9FZD1_9NEOB</name>
<sequence length="47" mass="5196">MIPYCPGGPMSCQFVPGHDALSCWKEPSVDGYTVIIKGWTWPATVLR</sequence>